<sequence length="162" mass="17808">MSPAPPRIQIRRYERLDAAATLAILVAAITQTAGADYTSEQIEAWVRSGQTDPASWHLAMSSRNSFVATVNGEVAGFSDVAPDGYIAMMFVSPDHRGIGIGRRLLAEAEQQAREARTPGLQSDVSITARPLFERCGFRLVKVQHPVRDGVLLTNFRMEKLLQ</sequence>
<accession>A0AAN0K7E1</accession>
<dbReference type="GO" id="GO:0016747">
    <property type="term" value="F:acyltransferase activity, transferring groups other than amino-acyl groups"/>
    <property type="evidence" value="ECO:0007669"/>
    <property type="project" value="InterPro"/>
</dbReference>
<dbReference type="CDD" id="cd04301">
    <property type="entry name" value="NAT_SF"/>
    <property type="match status" value="1"/>
</dbReference>
<name>A0AAN0K7E1_9ACTN</name>
<dbReference type="RefSeq" id="WP_425332710.1">
    <property type="nucleotide sequence ID" value="NZ_AP028056.1"/>
</dbReference>
<reference evidence="2" key="1">
    <citation type="journal article" date="2024" name="Int. J. Syst. Evol. Microbiol.">
        <title>Brooklawnia propionicigenes sp. nov., a facultatively anaerobic, propionate-producing bacterium isolated from a methanogenic reactor treating waste from cattle farms.</title>
        <authorList>
            <person name="Akita Y."/>
            <person name="Ueki A."/>
            <person name="Tonouchi A."/>
            <person name="Sugawara Y."/>
            <person name="Honma S."/>
            <person name="Kaku N."/>
            <person name="Ueki K."/>
        </authorList>
    </citation>
    <scope>NUCLEOTIDE SEQUENCE</scope>
    <source>
        <strain evidence="2">SH051</strain>
    </source>
</reference>
<dbReference type="InterPro" id="IPR000182">
    <property type="entry name" value="GNAT_dom"/>
</dbReference>
<dbReference type="Gene3D" id="3.40.630.30">
    <property type="match status" value="1"/>
</dbReference>
<dbReference type="PANTHER" id="PTHR43451">
    <property type="entry name" value="ACETYLTRANSFERASE (GNAT) FAMILY PROTEIN"/>
    <property type="match status" value="1"/>
</dbReference>
<dbReference type="InterPro" id="IPR016181">
    <property type="entry name" value="Acyl_CoA_acyltransferase"/>
</dbReference>
<dbReference type="InterPro" id="IPR052564">
    <property type="entry name" value="N-acetyltrans/Recomb-assoc"/>
</dbReference>
<keyword evidence="3" id="KW-1185">Reference proteome</keyword>
<dbReference type="PANTHER" id="PTHR43451:SF1">
    <property type="entry name" value="ACETYLTRANSFERASE"/>
    <property type="match status" value="1"/>
</dbReference>
<gene>
    <name evidence="2" type="ORF">brsh051_20880</name>
</gene>
<dbReference type="KEGG" id="broo:brsh051_20880"/>
<dbReference type="Proteomes" id="UP001431656">
    <property type="component" value="Chromosome"/>
</dbReference>
<dbReference type="Pfam" id="PF13673">
    <property type="entry name" value="Acetyltransf_10"/>
    <property type="match status" value="1"/>
</dbReference>
<protein>
    <submittedName>
        <fullName evidence="2">GNAT family N-acetyltransferase</fullName>
    </submittedName>
</protein>
<dbReference type="AlphaFoldDB" id="A0AAN0K7E1"/>
<proteinExistence type="predicted"/>
<dbReference type="SUPFAM" id="SSF55729">
    <property type="entry name" value="Acyl-CoA N-acyltransferases (Nat)"/>
    <property type="match status" value="1"/>
</dbReference>
<feature type="domain" description="N-acetyltransferase" evidence="1">
    <location>
        <begin position="8"/>
        <end position="162"/>
    </location>
</feature>
<dbReference type="PROSITE" id="PS51186">
    <property type="entry name" value="GNAT"/>
    <property type="match status" value="1"/>
</dbReference>
<organism evidence="2 3">
    <name type="scientific">Brooklawnia propionicigenes</name>
    <dbReference type="NCBI Taxonomy" id="3041175"/>
    <lineage>
        <taxon>Bacteria</taxon>
        <taxon>Bacillati</taxon>
        <taxon>Actinomycetota</taxon>
        <taxon>Actinomycetes</taxon>
        <taxon>Propionibacteriales</taxon>
        <taxon>Propionibacteriaceae</taxon>
        <taxon>Brooklawnia</taxon>
    </lineage>
</organism>
<evidence type="ECO:0000259" key="1">
    <source>
        <dbReference type="PROSITE" id="PS51186"/>
    </source>
</evidence>
<dbReference type="EMBL" id="AP028056">
    <property type="protein sequence ID" value="BEH02807.1"/>
    <property type="molecule type" value="Genomic_DNA"/>
</dbReference>
<evidence type="ECO:0000313" key="3">
    <source>
        <dbReference type="Proteomes" id="UP001431656"/>
    </source>
</evidence>
<evidence type="ECO:0000313" key="2">
    <source>
        <dbReference type="EMBL" id="BEH02807.1"/>
    </source>
</evidence>